<name>A0A1F5GK32_9BACT</name>
<dbReference type="Proteomes" id="UP000177124">
    <property type="component" value="Unassembled WGS sequence"/>
</dbReference>
<keyword evidence="1" id="KW-0175">Coiled coil</keyword>
<evidence type="ECO:0000256" key="1">
    <source>
        <dbReference type="SAM" id="Coils"/>
    </source>
</evidence>
<keyword evidence="2" id="KW-1133">Transmembrane helix</keyword>
<keyword evidence="2" id="KW-0472">Membrane</keyword>
<feature type="coiled-coil region" evidence="1">
    <location>
        <begin position="65"/>
        <end position="99"/>
    </location>
</feature>
<sequence>MENEKGNNLAPFIAGVILGAALTYLFANKEGQKFKEKLVAEGAKILGTLGEATQTAKGEIEQIAEEKKEELAQEVSHDLEEAKENVETVIRQVPEQVEKIQKKGRRFFFSKRHGAES</sequence>
<feature type="transmembrane region" description="Helical" evidence="2">
    <location>
        <begin position="6"/>
        <end position="27"/>
    </location>
</feature>
<protein>
    <recommendedName>
        <fullName evidence="5">YtxH domain-containing protein</fullName>
    </recommendedName>
</protein>
<dbReference type="STRING" id="1797716.A3D07_04510"/>
<proteinExistence type="predicted"/>
<comment type="caution">
    <text evidence="3">The sequence shown here is derived from an EMBL/GenBank/DDBJ whole genome shotgun (WGS) entry which is preliminary data.</text>
</comment>
<evidence type="ECO:0000313" key="4">
    <source>
        <dbReference type="Proteomes" id="UP000177124"/>
    </source>
</evidence>
<evidence type="ECO:0008006" key="5">
    <source>
        <dbReference type="Google" id="ProtNLM"/>
    </source>
</evidence>
<gene>
    <name evidence="3" type="ORF">A3D07_04510</name>
</gene>
<dbReference type="EMBL" id="MFBF01000002">
    <property type="protein sequence ID" value="OGD92232.1"/>
    <property type="molecule type" value="Genomic_DNA"/>
</dbReference>
<keyword evidence="2" id="KW-0812">Transmembrane</keyword>
<organism evidence="3 4">
    <name type="scientific">Candidatus Curtissbacteria bacterium RIFCSPHIGHO2_02_FULL_42_15</name>
    <dbReference type="NCBI Taxonomy" id="1797716"/>
    <lineage>
        <taxon>Bacteria</taxon>
        <taxon>Candidatus Curtissiibacteriota</taxon>
    </lineage>
</organism>
<dbReference type="AlphaFoldDB" id="A0A1F5GK32"/>
<reference evidence="3 4" key="1">
    <citation type="journal article" date="2016" name="Nat. Commun.">
        <title>Thousands of microbial genomes shed light on interconnected biogeochemical processes in an aquifer system.</title>
        <authorList>
            <person name="Anantharaman K."/>
            <person name="Brown C.T."/>
            <person name="Hug L.A."/>
            <person name="Sharon I."/>
            <person name="Castelle C.J."/>
            <person name="Probst A.J."/>
            <person name="Thomas B.C."/>
            <person name="Singh A."/>
            <person name="Wilkins M.J."/>
            <person name="Karaoz U."/>
            <person name="Brodie E.L."/>
            <person name="Williams K.H."/>
            <person name="Hubbard S.S."/>
            <person name="Banfield J.F."/>
        </authorList>
    </citation>
    <scope>NUCLEOTIDE SEQUENCE [LARGE SCALE GENOMIC DNA]</scope>
</reference>
<accession>A0A1F5GK32</accession>
<evidence type="ECO:0000313" key="3">
    <source>
        <dbReference type="EMBL" id="OGD92232.1"/>
    </source>
</evidence>
<evidence type="ECO:0000256" key="2">
    <source>
        <dbReference type="SAM" id="Phobius"/>
    </source>
</evidence>